<feature type="compositionally biased region" description="Polar residues" evidence="2">
    <location>
        <begin position="881"/>
        <end position="892"/>
    </location>
</feature>
<feature type="coiled-coil region" evidence="1">
    <location>
        <begin position="921"/>
        <end position="948"/>
    </location>
</feature>
<dbReference type="PANTHER" id="PTHR10663:SF405">
    <property type="entry name" value="ARF GUANINE NUCLEOTIDE EXCHANGE FACTOR SYT1"/>
    <property type="match status" value="1"/>
</dbReference>
<dbReference type="InterPro" id="IPR000904">
    <property type="entry name" value="Sec7_dom"/>
</dbReference>
<feature type="compositionally biased region" description="Polar residues" evidence="2">
    <location>
        <begin position="278"/>
        <end position="300"/>
    </location>
</feature>
<feature type="compositionally biased region" description="Polar residues" evidence="2">
    <location>
        <begin position="1370"/>
        <end position="1388"/>
    </location>
</feature>
<feature type="region of interest" description="Disordered" evidence="2">
    <location>
        <begin position="1152"/>
        <end position="1237"/>
    </location>
</feature>
<feature type="compositionally biased region" description="Low complexity" evidence="2">
    <location>
        <begin position="1114"/>
        <end position="1125"/>
    </location>
</feature>
<dbReference type="PROSITE" id="PS50190">
    <property type="entry name" value="SEC7"/>
    <property type="match status" value="1"/>
</dbReference>
<dbReference type="Gene3D" id="1.10.1000.11">
    <property type="entry name" value="Arf Nucleotide-binding Site Opener,domain 2"/>
    <property type="match status" value="1"/>
</dbReference>
<sequence>MHRIRARLASSDGNDNKRYSLIFGPHARRSEHVSRPSPSSSQLDRRVSDSGPRPNVDEGTVVDDEKIERPNVYERDNSNHASGTTGFPVASTSENSASMKRNRFSMLRFRHASDPQLSATYSQSERDVPPMPHVPPPPTIITTAPTSSNLEKSARKSRLRNPLSRKTSREVVTMGNGSGPGLAKVPFSQTLGSHSRLSHEEPGRLSTSTYQSGTTNNPSEQDMRFSESSRSDQGSIDRNPVKGDAPHPTKKLHIPRLMKSRVNIFPLPVKLPPPGAGNSHSGRTSPISNGGNSERTSMDPTTPDGDQISPLPSPTQSSVKLASPKAANPNTLLRKDSTTSARSGHSTSSAKARLGRRGRSSTLNSFIEASRNGDDPNNSSSNLPSGRNSISTNGRKSFGDLFGLSNRLRQNSEFSSNRDGHTSPRAPGTPTSVTKDGSASASRTAVIAPDREEDDTSATYLTKLQESVPKGSIGTILSKYDDDFYKVALRKFMRTFAFFGEPIDMAIRKLLMEAELPKETQQIDRFLQSFADRYYECNPGVFATTDQTYFIAFSILILHTDVFNKNNKRKMQKQDYVRNSRIDGVSEEILECFYENISYTPFIHVEDELNLSVRQIPKRKGLLKVASSDHLARTSSQPVDPYAVILDGKLDTLRPGLKEVMNIDDPYSFPDSEGFKDIESLHQAFSRSAILQIVSARSRPDAFMTSTNMEDMADSHPGLVDIKVVKVGLLWRKDPRKKRARSPWQEWGALLTSSQLYFFRDLYWTKSLMSQYENQRKRGSRMPVVFTPPVTDFKPDTIMSTSDAVGLIDSSYKKHKHAFLLVRHNGLEEVFLANSDADMNDWLTKLNYAATFRTTGIPLKATVGARYEGQKHQNMARMDSTRSISSQMQSDGSAPETKDYVDVRLAEEMSAAREQLMSRRIAEQDEKLMGYQNQLDDLLRNARHLQLLTPVNTRARENVILAAGRMAAKLRWVRLDMWRTKCYNHFLSLDLGIDQKSLPDTQKRSSFTTVKLASSGPNTSLARLNSTHSLLTAPSISETTSAEPASPMLPESTLISNEFLSPIITDGYRLNAPSITSSEAFDEKHQAVSPMSEIPNPGVGDGAGSLNREPSVLSSGGRSEGPGSSILSWTAPMSTTHVDNSEERVLREAGILGVDGPTHSPKLGNDAEIPEKHIDEKSDSNTGDNRLSSHRRSLQRTLRDSHHKPSHQRSKKGRDSASSIPLVDGPAGGEGEGLSRKDANFTLHGKKASVITFGSEWQNISAEERLKLRKPAASEEARASDINLIRDLRGSISSASVHSGRPQSIRSASTATARSSRFVDSISVNNGIPEVPSLDVLLKEEEEEEKQPQQEVAPSDNIKDAETSEPANPVTISTAPGATNEISTQNLASHERGELVDPISGQEQPRLNSHEQAVGA</sequence>
<feature type="compositionally biased region" description="Polar residues" evidence="2">
    <location>
        <begin position="205"/>
        <end position="220"/>
    </location>
</feature>
<feature type="compositionally biased region" description="Polar residues" evidence="2">
    <location>
        <begin position="1401"/>
        <end position="1416"/>
    </location>
</feature>
<feature type="compositionally biased region" description="Polar residues" evidence="2">
    <location>
        <begin position="338"/>
        <end position="350"/>
    </location>
</feature>
<feature type="compositionally biased region" description="Basic residues" evidence="2">
    <location>
        <begin position="248"/>
        <end position="259"/>
    </location>
</feature>
<dbReference type="Pfam" id="PF01369">
    <property type="entry name" value="Sec7"/>
    <property type="match status" value="1"/>
</dbReference>
<evidence type="ECO:0000313" key="5">
    <source>
        <dbReference type="EMBL" id="KFX47370.1"/>
    </source>
</evidence>
<dbReference type="HOGENOM" id="CLU_004694_0_0_1"/>
<dbReference type="InterPro" id="IPR001849">
    <property type="entry name" value="PH_domain"/>
</dbReference>
<keyword evidence="1" id="KW-0175">Coiled coil</keyword>
<feature type="domain" description="SEC7" evidence="4">
    <location>
        <begin position="435"/>
        <end position="600"/>
    </location>
</feature>
<dbReference type="InterPro" id="IPR035999">
    <property type="entry name" value="Sec7_dom_sf"/>
</dbReference>
<feature type="compositionally biased region" description="Polar residues" evidence="2">
    <location>
        <begin position="429"/>
        <end position="443"/>
    </location>
</feature>
<accession>A0A093V5D3</accession>
<feature type="region of interest" description="Disordered" evidence="2">
    <location>
        <begin position="1"/>
        <end position="96"/>
    </location>
</feature>
<reference evidence="5" key="1">
    <citation type="journal article" date="2014" name="PLoS Genet.">
        <title>Signature Gene Expression Reveals Novel Clues to the Molecular Mechanisms of Dimorphic Transition in Penicillium marneffei.</title>
        <authorList>
            <person name="Yang E."/>
            <person name="Wang G."/>
            <person name="Cai J."/>
            <person name="Woo P.C."/>
            <person name="Lau S.K."/>
            <person name="Yuen K.-Y."/>
            <person name="Chow W.-N."/>
            <person name="Lin X."/>
        </authorList>
    </citation>
    <scope>NUCLEOTIDE SEQUENCE [LARGE SCALE GENOMIC DNA]</scope>
    <source>
        <strain evidence="5">PM1</strain>
    </source>
</reference>
<dbReference type="GO" id="GO:0032012">
    <property type="term" value="P:regulation of ARF protein signal transduction"/>
    <property type="evidence" value="ECO:0007669"/>
    <property type="project" value="InterPro"/>
</dbReference>
<feature type="compositionally biased region" description="Basic and acidic residues" evidence="2">
    <location>
        <begin position="1169"/>
        <end position="1179"/>
    </location>
</feature>
<feature type="compositionally biased region" description="Basic and acidic residues" evidence="2">
    <location>
        <begin position="63"/>
        <end position="78"/>
    </location>
</feature>
<feature type="compositionally biased region" description="Polar residues" evidence="2">
    <location>
        <begin position="1294"/>
        <end position="1305"/>
    </location>
</feature>
<feature type="compositionally biased region" description="Pro residues" evidence="2">
    <location>
        <begin position="129"/>
        <end position="139"/>
    </location>
</feature>
<feature type="compositionally biased region" description="Basic residues" evidence="2">
    <location>
        <begin position="1201"/>
        <end position="1212"/>
    </location>
</feature>
<evidence type="ECO:0000256" key="2">
    <source>
        <dbReference type="SAM" id="MobiDB-lite"/>
    </source>
</evidence>
<protein>
    <submittedName>
        <fullName evidence="5">Protein transport protein sec73</fullName>
    </submittedName>
</protein>
<name>A0A093V5D3_TALMA</name>
<dbReference type="eggNOG" id="KOG0929">
    <property type="taxonomic scope" value="Eukaryota"/>
</dbReference>
<dbReference type="FunFam" id="1.10.1000.11:FF:000002">
    <property type="entry name" value="Cytohesin 1"/>
    <property type="match status" value="1"/>
</dbReference>
<evidence type="ECO:0000259" key="3">
    <source>
        <dbReference type="PROSITE" id="PS50003"/>
    </source>
</evidence>
<feature type="compositionally biased region" description="Low complexity" evidence="2">
    <location>
        <begin position="375"/>
        <end position="389"/>
    </location>
</feature>
<comment type="caution">
    <text evidence="5">The sequence shown here is derived from an EMBL/GenBank/DDBJ whole genome shotgun (WGS) entry which is preliminary data.</text>
</comment>
<dbReference type="EMBL" id="JPOX01000015">
    <property type="protein sequence ID" value="KFX47370.1"/>
    <property type="molecule type" value="Genomic_DNA"/>
</dbReference>
<dbReference type="InterPro" id="IPR023394">
    <property type="entry name" value="Sec7_C_sf"/>
</dbReference>
<evidence type="ECO:0000256" key="1">
    <source>
        <dbReference type="SAM" id="Coils"/>
    </source>
</evidence>
<dbReference type="PANTHER" id="PTHR10663">
    <property type="entry name" value="GUANYL-NUCLEOTIDE EXCHANGE FACTOR"/>
    <property type="match status" value="1"/>
</dbReference>
<dbReference type="SUPFAM" id="SSF50729">
    <property type="entry name" value="PH domain-like"/>
    <property type="match status" value="1"/>
</dbReference>
<dbReference type="SMART" id="SM00233">
    <property type="entry name" value="PH"/>
    <property type="match status" value="1"/>
</dbReference>
<evidence type="ECO:0000259" key="4">
    <source>
        <dbReference type="PROSITE" id="PS50190"/>
    </source>
</evidence>
<feature type="region of interest" description="Disordered" evidence="2">
    <location>
        <begin position="1081"/>
        <end position="1140"/>
    </location>
</feature>
<feature type="compositionally biased region" description="Basic and acidic residues" evidence="2">
    <location>
        <begin position="221"/>
        <end position="230"/>
    </location>
</feature>
<feature type="region of interest" description="Disordered" evidence="2">
    <location>
        <begin position="1294"/>
        <end position="1416"/>
    </location>
</feature>
<feature type="domain" description="PH" evidence="3">
    <location>
        <begin position="723"/>
        <end position="851"/>
    </location>
</feature>
<dbReference type="PROSITE" id="PS50003">
    <property type="entry name" value="PH_DOMAIN"/>
    <property type="match status" value="1"/>
</dbReference>
<gene>
    <name evidence="5" type="ORF">GQ26_0150940</name>
</gene>
<dbReference type="SUPFAM" id="SSF48425">
    <property type="entry name" value="Sec7 domain"/>
    <property type="match status" value="1"/>
</dbReference>
<dbReference type="Gene3D" id="2.30.29.30">
    <property type="entry name" value="Pleckstrin-homology domain (PH domain)/Phosphotyrosine-binding domain (PTB)"/>
    <property type="match status" value="1"/>
</dbReference>
<dbReference type="InterPro" id="IPR011993">
    <property type="entry name" value="PH-like_dom_sf"/>
</dbReference>
<feature type="compositionally biased region" description="Polar residues" evidence="2">
    <location>
        <begin position="1126"/>
        <end position="1138"/>
    </location>
</feature>
<dbReference type="SMART" id="SM00222">
    <property type="entry name" value="Sec7"/>
    <property type="match status" value="1"/>
</dbReference>
<feature type="compositionally biased region" description="Low complexity" evidence="2">
    <location>
        <begin position="1306"/>
        <end position="1316"/>
    </location>
</feature>
<proteinExistence type="predicted"/>
<feature type="region of interest" description="Disordered" evidence="2">
    <location>
        <begin position="872"/>
        <end position="897"/>
    </location>
</feature>
<dbReference type="GO" id="GO:0005085">
    <property type="term" value="F:guanyl-nucleotide exchange factor activity"/>
    <property type="evidence" value="ECO:0007669"/>
    <property type="project" value="InterPro"/>
</dbReference>
<feature type="region of interest" description="Disordered" evidence="2">
    <location>
        <begin position="116"/>
        <end position="394"/>
    </location>
</feature>
<feature type="compositionally biased region" description="Polar residues" evidence="2">
    <location>
        <begin position="79"/>
        <end position="96"/>
    </location>
</feature>
<organism evidence="5">
    <name type="scientific">Talaromyces marneffei PM1</name>
    <dbReference type="NCBI Taxonomy" id="1077442"/>
    <lineage>
        <taxon>Eukaryota</taxon>
        <taxon>Fungi</taxon>
        <taxon>Dikarya</taxon>
        <taxon>Ascomycota</taxon>
        <taxon>Pezizomycotina</taxon>
        <taxon>Eurotiomycetes</taxon>
        <taxon>Eurotiomycetidae</taxon>
        <taxon>Eurotiales</taxon>
        <taxon>Trichocomaceae</taxon>
        <taxon>Talaromyces</taxon>
        <taxon>Talaromyces sect. Talaromyces</taxon>
    </lineage>
</organism>
<feature type="region of interest" description="Disordered" evidence="2">
    <location>
        <begin position="412"/>
        <end position="452"/>
    </location>
</feature>